<keyword evidence="5" id="KW-1185">Reference proteome</keyword>
<proteinExistence type="predicted"/>
<sequence>MNGKSFLRNLSRKTKITIATVIVLAGGSMGTAATISNHQEQVKTAKSALYQQIDDLSDFKSSEFLSLTYTKIIDAQVEKYEKKHDSLKKYSDIEQIKSETKRVKKESDKAKALIAKNKSNQTLLESSIATAEAYINDKNISSENKEKLTKLLIVSRKNIDDKIFEKLKEQNNSLKTASEQIKVQIDQTGADGVRKSQATLEVQKNVQELLKSSFTSETDKQLLNTGLYNITAAKTESSANSAVTTLKATIAATQKHNKPAEDKAKAEAEKKAAEAAKVAAEKVEAERKAAEKAEADRKAAEVAQAAESEKATQAETANVNNTAASKWAIEDGYTWYTRKGHSTVIPPGGNLPPGYHWQVP</sequence>
<dbReference type="OrthoDB" id="2144206at2"/>
<feature type="compositionally biased region" description="Polar residues" evidence="1">
    <location>
        <begin position="313"/>
        <end position="324"/>
    </location>
</feature>
<dbReference type="EMBL" id="FPKS01000002">
    <property type="protein sequence ID" value="SFZ72166.1"/>
    <property type="molecule type" value="Genomic_DNA"/>
</dbReference>
<dbReference type="AlphaFoldDB" id="A0A1K2H746"/>
<dbReference type="RefSeq" id="WP_072353472.1">
    <property type="nucleotide sequence ID" value="NZ_FPKS01000002.1"/>
</dbReference>
<dbReference type="Proteomes" id="UP000185655">
    <property type="component" value="Unassembled WGS sequence"/>
</dbReference>
<evidence type="ECO:0000313" key="3">
    <source>
        <dbReference type="EMBL" id="SFZ72166.1"/>
    </source>
</evidence>
<dbReference type="STRING" id="1122154.SAMN02746068_00579"/>
<protein>
    <submittedName>
        <fullName evidence="3">Uncharacterized protein</fullName>
    </submittedName>
</protein>
<feature type="region of interest" description="Disordered" evidence="1">
    <location>
        <begin position="283"/>
        <end position="324"/>
    </location>
</feature>
<organism evidence="3 4">
    <name type="scientific">Pseudolactococcus chungangensis CAU 28 = DSM 22330</name>
    <dbReference type="NCBI Taxonomy" id="1122154"/>
    <lineage>
        <taxon>Bacteria</taxon>
        <taxon>Bacillati</taxon>
        <taxon>Bacillota</taxon>
        <taxon>Bacilli</taxon>
        <taxon>Lactobacillales</taxon>
        <taxon>Streptococcaceae</taxon>
        <taxon>Pseudolactococcus</taxon>
    </lineage>
</organism>
<evidence type="ECO:0000313" key="2">
    <source>
        <dbReference type="EMBL" id="PCS00002.1"/>
    </source>
</evidence>
<evidence type="ECO:0000256" key="1">
    <source>
        <dbReference type="SAM" id="MobiDB-lite"/>
    </source>
</evidence>
<feature type="compositionally biased region" description="Basic and acidic residues" evidence="1">
    <location>
        <begin position="283"/>
        <end position="300"/>
    </location>
</feature>
<evidence type="ECO:0000313" key="5">
    <source>
        <dbReference type="Proteomes" id="UP000218979"/>
    </source>
</evidence>
<dbReference type="Proteomes" id="UP000218979">
    <property type="component" value="Unassembled WGS sequence"/>
</dbReference>
<reference evidence="3 4" key="2">
    <citation type="submission" date="2016-11" db="EMBL/GenBank/DDBJ databases">
        <authorList>
            <person name="Jaros S."/>
            <person name="Januszkiewicz K."/>
            <person name="Wedrychowicz H."/>
        </authorList>
    </citation>
    <scope>NUCLEOTIDE SEQUENCE [LARGE SCALE GENOMIC DNA]</scope>
    <source>
        <strain evidence="3 4">DSM 22330</strain>
    </source>
</reference>
<accession>A0A1K2H746</accession>
<gene>
    <name evidence="2" type="ORF">RR45_GL001401</name>
    <name evidence="3" type="ORF">SAMN02746068_00579</name>
</gene>
<dbReference type="EMBL" id="JXJT01000032">
    <property type="protein sequence ID" value="PCS00002.1"/>
    <property type="molecule type" value="Genomic_DNA"/>
</dbReference>
<reference evidence="2 5" key="1">
    <citation type="submission" date="2014-12" db="EMBL/GenBank/DDBJ databases">
        <title>Draft genome sequences of 10 type strains of Lactococcus.</title>
        <authorList>
            <person name="Sun Z."/>
            <person name="Zhong Z."/>
            <person name="Liu W."/>
            <person name="Zhang W."/>
            <person name="Zhang H."/>
        </authorList>
    </citation>
    <scope>NUCLEOTIDE SEQUENCE [LARGE SCALE GENOMIC DNA]</scope>
    <source>
        <strain evidence="2 5">DSM 22330</strain>
    </source>
</reference>
<name>A0A1K2H746_9LACT</name>
<evidence type="ECO:0000313" key="4">
    <source>
        <dbReference type="Proteomes" id="UP000185655"/>
    </source>
</evidence>